<dbReference type="GO" id="GO:0043365">
    <property type="term" value="F:[formate-C-acetyltransferase]-activating enzyme activity"/>
    <property type="evidence" value="ECO:0007669"/>
    <property type="project" value="InterPro"/>
</dbReference>
<keyword evidence="2" id="KW-0004">4Fe-4S</keyword>
<sequence>MSAHNPHQPAISLEKLPWPRTFAYNRRYRPFSVSTAPIVLHNEIMTTPPLLPDDPLLPVAQLAPATAAEGPGIRFALWLQGCPLRCPGCCNPEMLPFTGGQPMRLHALLKQLDAAVERDHVEGVTLLGGEPFAHAEAAAPLAVAVRQRGLTLMIFSGYQFEELQASPDPHTQLLLAHTDLLVDGPYEKELPESSRRWIGSANQRIHFLSDRYQPDDPQWRQPNTLEIRLQGSEVTVNGFPAAQAVGMWKRLPVHRSTPDRTP</sequence>
<evidence type="ECO:0000256" key="4">
    <source>
        <dbReference type="ARBA" id="ARBA00022723"/>
    </source>
</evidence>
<evidence type="ECO:0000256" key="2">
    <source>
        <dbReference type="ARBA" id="ARBA00022485"/>
    </source>
</evidence>
<dbReference type="PANTHER" id="PTHR30352">
    <property type="entry name" value="PYRUVATE FORMATE-LYASE-ACTIVATING ENZYME"/>
    <property type="match status" value="1"/>
</dbReference>
<keyword evidence="8" id="KW-1185">Reference proteome</keyword>
<dbReference type="SFLD" id="SFLDG01063">
    <property type="entry name" value="activating_enzymes__group_1"/>
    <property type="match status" value="1"/>
</dbReference>
<keyword evidence="6" id="KW-0411">Iron-sulfur</keyword>
<accession>A0A518DSQ0</accession>
<evidence type="ECO:0000256" key="3">
    <source>
        <dbReference type="ARBA" id="ARBA00022691"/>
    </source>
</evidence>
<dbReference type="SFLD" id="SFLDF00299">
    <property type="entry name" value="anaerobic_ribonucleoside-triph"/>
    <property type="match status" value="1"/>
</dbReference>
<keyword evidence="4" id="KW-0479">Metal-binding</keyword>
<dbReference type="PANTHER" id="PTHR30352:SF2">
    <property type="entry name" value="ANAEROBIC RIBONUCLEOSIDE-TRIPHOSPHATE REDUCTASE-ACTIVATING PROTEIN"/>
    <property type="match status" value="1"/>
</dbReference>
<dbReference type="RefSeq" id="WP_197443245.1">
    <property type="nucleotide sequence ID" value="NZ_CP036433.1"/>
</dbReference>
<evidence type="ECO:0000256" key="6">
    <source>
        <dbReference type="ARBA" id="ARBA00023014"/>
    </source>
</evidence>
<dbReference type="InterPro" id="IPR012837">
    <property type="entry name" value="NrdG"/>
</dbReference>
<dbReference type="KEGG" id="lcre:Pla8534_26750"/>
<reference evidence="7 8" key="1">
    <citation type="submission" date="2019-02" db="EMBL/GenBank/DDBJ databases">
        <title>Deep-cultivation of Planctomycetes and their phenomic and genomic characterization uncovers novel biology.</title>
        <authorList>
            <person name="Wiegand S."/>
            <person name="Jogler M."/>
            <person name="Boedeker C."/>
            <person name="Pinto D."/>
            <person name="Vollmers J."/>
            <person name="Rivas-Marin E."/>
            <person name="Kohn T."/>
            <person name="Peeters S.H."/>
            <person name="Heuer A."/>
            <person name="Rast P."/>
            <person name="Oberbeckmann S."/>
            <person name="Bunk B."/>
            <person name="Jeske O."/>
            <person name="Meyerdierks A."/>
            <person name="Storesund J.E."/>
            <person name="Kallscheuer N."/>
            <person name="Luecker S."/>
            <person name="Lage O.M."/>
            <person name="Pohl T."/>
            <person name="Merkel B.J."/>
            <person name="Hornburger P."/>
            <person name="Mueller R.-W."/>
            <person name="Bruemmer F."/>
            <person name="Labrenz M."/>
            <person name="Spormann A.M."/>
            <person name="Op den Camp H."/>
            <person name="Overmann J."/>
            <person name="Amann R."/>
            <person name="Jetten M.S.M."/>
            <person name="Mascher T."/>
            <person name="Medema M.H."/>
            <person name="Devos D.P."/>
            <person name="Kaster A.-K."/>
            <person name="Ovreas L."/>
            <person name="Rohde M."/>
            <person name="Galperin M.Y."/>
            <person name="Jogler C."/>
        </authorList>
    </citation>
    <scope>NUCLEOTIDE SEQUENCE [LARGE SCALE GENOMIC DNA]</scope>
    <source>
        <strain evidence="7 8">Pla85_3_4</strain>
    </source>
</reference>
<dbReference type="InterPro" id="IPR034457">
    <property type="entry name" value="Organic_radical-activating"/>
</dbReference>
<comment type="cofactor">
    <cofactor evidence="1">
        <name>[4Fe-4S] cluster</name>
        <dbReference type="ChEBI" id="CHEBI:49883"/>
    </cofactor>
</comment>
<gene>
    <name evidence="7" type="ORF">Pla8534_26750</name>
</gene>
<dbReference type="SFLD" id="SFLDS00029">
    <property type="entry name" value="Radical_SAM"/>
    <property type="match status" value="1"/>
</dbReference>
<dbReference type="EMBL" id="CP036433">
    <property type="protein sequence ID" value="QDU94867.1"/>
    <property type="molecule type" value="Genomic_DNA"/>
</dbReference>
<dbReference type="GO" id="GO:0046872">
    <property type="term" value="F:metal ion binding"/>
    <property type="evidence" value="ECO:0007669"/>
    <property type="project" value="UniProtKB-KW"/>
</dbReference>
<evidence type="ECO:0000256" key="1">
    <source>
        <dbReference type="ARBA" id="ARBA00001966"/>
    </source>
</evidence>
<dbReference type="InterPro" id="IPR013785">
    <property type="entry name" value="Aldolase_TIM"/>
</dbReference>
<name>A0A518DSQ0_9BACT</name>
<dbReference type="AlphaFoldDB" id="A0A518DSQ0"/>
<dbReference type="SUPFAM" id="SSF102114">
    <property type="entry name" value="Radical SAM enzymes"/>
    <property type="match status" value="1"/>
</dbReference>
<proteinExistence type="predicted"/>
<dbReference type="Pfam" id="PF13353">
    <property type="entry name" value="Fer4_12"/>
    <property type="match status" value="1"/>
</dbReference>
<evidence type="ECO:0000256" key="5">
    <source>
        <dbReference type="ARBA" id="ARBA00023004"/>
    </source>
</evidence>
<keyword evidence="5" id="KW-0408">Iron</keyword>
<dbReference type="GO" id="GO:0051539">
    <property type="term" value="F:4 iron, 4 sulfur cluster binding"/>
    <property type="evidence" value="ECO:0007669"/>
    <property type="project" value="UniProtKB-KW"/>
</dbReference>
<dbReference type="GO" id="GO:0004748">
    <property type="term" value="F:ribonucleoside-diphosphate reductase activity, thioredoxin disulfide as acceptor"/>
    <property type="evidence" value="ECO:0007669"/>
    <property type="project" value="TreeGrafter"/>
</dbReference>
<dbReference type="InterPro" id="IPR058240">
    <property type="entry name" value="rSAM_sf"/>
</dbReference>
<organism evidence="7 8">
    <name type="scientific">Lignipirellula cremea</name>
    <dbReference type="NCBI Taxonomy" id="2528010"/>
    <lineage>
        <taxon>Bacteria</taxon>
        <taxon>Pseudomonadati</taxon>
        <taxon>Planctomycetota</taxon>
        <taxon>Planctomycetia</taxon>
        <taxon>Pirellulales</taxon>
        <taxon>Pirellulaceae</taxon>
        <taxon>Lignipirellula</taxon>
    </lineage>
</organism>
<evidence type="ECO:0000313" key="8">
    <source>
        <dbReference type="Proteomes" id="UP000317648"/>
    </source>
</evidence>
<dbReference type="InterPro" id="IPR007197">
    <property type="entry name" value="rSAM"/>
</dbReference>
<dbReference type="Gene3D" id="3.20.20.70">
    <property type="entry name" value="Aldolase class I"/>
    <property type="match status" value="1"/>
</dbReference>
<protein>
    <submittedName>
        <fullName evidence="7">Anaerobic ribonucleotide reductase-activating protein</fullName>
    </submittedName>
</protein>
<dbReference type="SFLD" id="SFLDG01066">
    <property type="entry name" value="organic_radical-activating_enz"/>
    <property type="match status" value="1"/>
</dbReference>
<dbReference type="Proteomes" id="UP000317648">
    <property type="component" value="Chromosome"/>
</dbReference>
<evidence type="ECO:0000313" key="7">
    <source>
        <dbReference type="EMBL" id="QDU94867.1"/>
    </source>
</evidence>
<keyword evidence="3" id="KW-0949">S-adenosyl-L-methionine</keyword>